<evidence type="ECO:0000256" key="2">
    <source>
        <dbReference type="SAM" id="SignalP"/>
    </source>
</evidence>
<evidence type="ECO:0000313" key="3">
    <source>
        <dbReference type="EMBL" id="KAK9969605.1"/>
    </source>
</evidence>
<dbReference type="SUPFAM" id="SSF48726">
    <property type="entry name" value="Immunoglobulin"/>
    <property type="match status" value="1"/>
</dbReference>
<keyword evidence="1" id="KW-0472">Membrane</keyword>
<proteinExistence type="predicted"/>
<dbReference type="InterPro" id="IPR013783">
    <property type="entry name" value="Ig-like_fold"/>
</dbReference>
<keyword evidence="4" id="KW-1185">Reference proteome</keyword>
<organism evidence="3 4">
    <name type="scientific">Culter alburnus</name>
    <name type="common">Topmouth culter</name>
    <dbReference type="NCBI Taxonomy" id="194366"/>
    <lineage>
        <taxon>Eukaryota</taxon>
        <taxon>Metazoa</taxon>
        <taxon>Chordata</taxon>
        <taxon>Craniata</taxon>
        <taxon>Vertebrata</taxon>
        <taxon>Euteleostomi</taxon>
        <taxon>Actinopterygii</taxon>
        <taxon>Neopterygii</taxon>
        <taxon>Teleostei</taxon>
        <taxon>Ostariophysi</taxon>
        <taxon>Cypriniformes</taxon>
        <taxon>Xenocyprididae</taxon>
        <taxon>Xenocypridinae</taxon>
        <taxon>Culter</taxon>
    </lineage>
</organism>
<feature type="chain" id="PRO_5043430349" evidence="2">
    <location>
        <begin position="24"/>
        <end position="194"/>
    </location>
</feature>
<feature type="signal peptide" evidence="2">
    <location>
        <begin position="1"/>
        <end position="23"/>
    </location>
</feature>
<dbReference type="AlphaFoldDB" id="A0AAW2A7B9"/>
<sequence length="194" mass="21622">MHEQWIIAMAVLLILIHPELTESSSNCYLDKGGQRQIISVDENATAIVSCPGLAEDDKRTTISLHKGDTKLHSTDMGNNTQQSLQKFQVFKENSSVSYKILRTEANDTGLYCCTNDTHIIQTILLIKDALLQPTESPLTCPTDLPLPLTIGCGVALVYNLFITVFSCYLACKLKNHEPPENPYMNTRPGGFRRH</sequence>
<evidence type="ECO:0000313" key="4">
    <source>
        <dbReference type="Proteomes" id="UP001479290"/>
    </source>
</evidence>
<keyword evidence="1" id="KW-1133">Transmembrane helix</keyword>
<dbReference type="Proteomes" id="UP001479290">
    <property type="component" value="Unassembled WGS sequence"/>
</dbReference>
<feature type="transmembrane region" description="Helical" evidence="1">
    <location>
        <begin position="146"/>
        <end position="171"/>
    </location>
</feature>
<gene>
    <name evidence="3" type="ORF">ABG768_027765</name>
</gene>
<dbReference type="EMBL" id="JAWDJR010000009">
    <property type="protein sequence ID" value="KAK9969605.1"/>
    <property type="molecule type" value="Genomic_DNA"/>
</dbReference>
<keyword evidence="2" id="KW-0732">Signal</keyword>
<dbReference type="Gene3D" id="2.60.40.10">
    <property type="entry name" value="Immunoglobulins"/>
    <property type="match status" value="1"/>
</dbReference>
<comment type="caution">
    <text evidence="3">The sequence shown here is derived from an EMBL/GenBank/DDBJ whole genome shotgun (WGS) entry which is preliminary data.</text>
</comment>
<dbReference type="InterPro" id="IPR036179">
    <property type="entry name" value="Ig-like_dom_sf"/>
</dbReference>
<accession>A0AAW2A7B9</accession>
<name>A0AAW2A7B9_CULAL</name>
<reference evidence="3 4" key="1">
    <citation type="submission" date="2024-05" db="EMBL/GenBank/DDBJ databases">
        <title>A high-quality chromosomal-level genome assembly of Topmouth culter (Culter alburnus).</title>
        <authorList>
            <person name="Zhao H."/>
        </authorList>
    </citation>
    <scope>NUCLEOTIDE SEQUENCE [LARGE SCALE GENOMIC DNA]</scope>
    <source>
        <strain evidence="3">CATC2023</strain>
        <tissue evidence="3">Muscle</tissue>
    </source>
</reference>
<protein>
    <submittedName>
        <fullName evidence="3">Uncharacterized protein</fullName>
    </submittedName>
</protein>
<evidence type="ECO:0000256" key="1">
    <source>
        <dbReference type="SAM" id="Phobius"/>
    </source>
</evidence>
<keyword evidence="1" id="KW-0812">Transmembrane</keyword>